<gene>
    <name evidence="3" type="ORF">HGH92_22355</name>
</gene>
<name>A0A847S2I6_9BACT</name>
<dbReference type="Pfam" id="PF06439">
    <property type="entry name" value="3keto-disac_hyd"/>
    <property type="match status" value="1"/>
</dbReference>
<dbReference type="SUPFAM" id="SSF56988">
    <property type="entry name" value="Anthrax protective antigen"/>
    <property type="match status" value="1"/>
</dbReference>
<evidence type="ECO:0000256" key="1">
    <source>
        <dbReference type="SAM" id="MobiDB-lite"/>
    </source>
</evidence>
<dbReference type="InterPro" id="IPR037524">
    <property type="entry name" value="PA14/GLEYA"/>
</dbReference>
<dbReference type="EMBL" id="JABAIA010000002">
    <property type="protein sequence ID" value="NLR67067.1"/>
    <property type="molecule type" value="Genomic_DNA"/>
</dbReference>
<dbReference type="Pfam" id="PF07691">
    <property type="entry name" value="PA14"/>
    <property type="match status" value="1"/>
</dbReference>
<dbReference type="GO" id="GO:0016787">
    <property type="term" value="F:hydrolase activity"/>
    <property type="evidence" value="ECO:0007669"/>
    <property type="project" value="InterPro"/>
</dbReference>
<reference evidence="3 4" key="1">
    <citation type="submission" date="2020-04" db="EMBL/GenBank/DDBJ databases">
        <authorList>
            <person name="Yin C."/>
        </authorList>
    </citation>
    <scope>NUCLEOTIDE SEQUENCE [LARGE SCALE GENOMIC DNA]</scope>
    <source>
        <strain evidence="3 4">Ae27</strain>
    </source>
</reference>
<evidence type="ECO:0000313" key="3">
    <source>
        <dbReference type="EMBL" id="NLR67067.1"/>
    </source>
</evidence>
<feature type="domain" description="PA14" evidence="2">
    <location>
        <begin position="255"/>
        <end position="394"/>
    </location>
</feature>
<evidence type="ECO:0000259" key="2">
    <source>
        <dbReference type="PROSITE" id="PS51820"/>
    </source>
</evidence>
<dbReference type="RefSeq" id="WP_168872959.1">
    <property type="nucleotide sequence ID" value="NZ_JABAIA010000002.1"/>
</dbReference>
<organism evidence="3 4">
    <name type="scientific">Chitinophaga varians</name>
    <dbReference type="NCBI Taxonomy" id="2202339"/>
    <lineage>
        <taxon>Bacteria</taxon>
        <taxon>Pseudomonadati</taxon>
        <taxon>Bacteroidota</taxon>
        <taxon>Chitinophagia</taxon>
        <taxon>Chitinophagales</taxon>
        <taxon>Chitinophagaceae</taxon>
        <taxon>Chitinophaga</taxon>
    </lineage>
</organism>
<evidence type="ECO:0000313" key="4">
    <source>
        <dbReference type="Proteomes" id="UP000570474"/>
    </source>
</evidence>
<proteinExistence type="predicted"/>
<feature type="region of interest" description="Disordered" evidence="1">
    <location>
        <begin position="143"/>
        <end position="167"/>
    </location>
</feature>
<comment type="caution">
    <text evidence="3">The sequence shown here is derived from an EMBL/GenBank/DDBJ whole genome shotgun (WGS) entry which is preliminary data.</text>
</comment>
<dbReference type="Proteomes" id="UP000570474">
    <property type="component" value="Unassembled WGS sequence"/>
</dbReference>
<dbReference type="InterPro" id="IPR011658">
    <property type="entry name" value="PA14_dom"/>
</dbReference>
<protein>
    <submittedName>
        <fullName evidence="3">DUF1080 domain-containing protein</fullName>
    </submittedName>
</protein>
<dbReference type="Gene3D" id="2.60.120.560">
    <property type="entry name" value="Exo-inulinase, domain 1"/>
    <property type="match status" value="1"/>
</dbReference>
<dbReference type="PROSITE" id="PS51820">
    <property type="entry name" value="PA14"/>
    <property type="match status" value="1"/>
</dbReference>
<dbReference type="InterPro" id="IPR010496">
    <property type="entry name" value="AL/BT2_dom"/>
</dbReference>
<accession>A0A847S2I6</accession>
<sequence length="619" mass="67513">MLKWYEFRPKLKQLGISPGKALVFMMGVGCSQQLIAQQTIPLTDLSGFKQPAANWRIAGDVNADLQRENTLTTTSGTGILVNLPEKGKHGQDLYTNWQHGDLDLELDYLVSAKSNSGIYLQGRYEIQLLDSWGVLSPRPSDNGGIYERWDNSRPEGQQGYDGHAPRQNASLAPGLWQHMKIAFQAPRFDAAGNKIANAVILKIELNGVTIQENVVLSGPTRGGMENNEVAEGPLRIQGDHGTVAFRNIKMQSYNAPKPELKAVRYAIYKGSFQQPPDFKTIKPIATGEAAQLTSNLTGLPDNEFLVRYTTTLDVKAAGTYDFNLHTSGGGGQLKINDQVLNGSRSRDAKGGITLQPGSYPVEVLYGKNVDWAKPSLTLSVRSAAVREFALSDLNVPADDPTDPILVTATENTVLRSFMDLKGGPRVVHAVSVGSPAKVHYTYDMDHAAPVQAWRGEFLNTTPMWHDRGDGSSRPMGMVRILDNKPAMSLASLASAEAEWPADTTGTAYRPKGYDLDPEGVPSFRFDIYGAAASDSFRVLPGNTGLHRSLQVAGTQDNLYARIAVADSISQLADGTYMIGDKAWYVKMDNSSAKPVIRRQQGKMELIVPVKTAIGYAIIF</sequence>
<dbReference type="AlphaFoldDB" id="A0A847S2I6"/>
<keyword evidence="4" id="KW-1185">Reference proteome</keyword>